<dbReference type="eggNOG" id="COG0472">
    <property type="taxonomic scope" value="Bacteria"/>
</dbReference>
<dbReference type="AlphaFoldDB" id="A0A095VUD5"/>
<dbReference type="GO" id="GO:0005886">
    <property type="term" value="C:plasma membrane"/>
    <property type="evidence" value="ECO:0007669"/>
    <property type="project" value="UniProtKB-SubCell"/>
</dbReference>
<dbReference type="PANTHER" id="PTHR22926">
    <property type="entry name" value="PHOSPHO-N-ACETYLMURAMOYL-PENTAPEPTIDE-TRANSFERASE"/>
    <property type="match status" value="1"/>
</dbReference>
<dbReference type="InterPro" id="IPR000715">
    <property type="entry name" value="Glycosyl_transferase_4"/>
</dbReference>
<feature type="binding site" evidence="7">
    <location>
        <position position="197"/>
    </location>
    <ligand>
        <name>Mg(2+)</name>
        <dbReference type="ChEBI" id="CHEBI:18420"/>
    </ligand>
</feature>
<dbReference type="GO" id="GO:0071555">
    <property type="term" value="P:cell wall organization"/>
    <property type="evidence" value="ECO:0007669"/>
    <property type="project" value="TreeGrafter"/>
</dbReference>
<keyword evidence="7" id="KW-0479">Metal-binding</keyword>
<evidence type="ECO:0000313" key="10">
    <source>
        <dbReference type="Proteomes" id="UP000029640"/>
    </source>
</evidence>
<evidence type="ECO:0000256" key="8">
    <source>
        <dbReference type="SAM" id="Phobius"/>
    </source>
</evidence>
<keyword evidence="3 9" id="KW-0808">Transferase</keyword>
<keyword evidence="6 8" id="KW-0472">Membrane</keyword>
<feature type="transmembrane region" description="Helical" evidence="8">
    <location>
        <begin position="67"/>
        <end position="83"/>
    </location>
</feature>
<keyword evidence="5 8" id="KW-1133">Transmembrane helix</keyword>
<evidence type="ECO:0000256" key="2">
    <source>
        <dbReference type="ARBA" id="ARBA00022475"/>
    </source>
</evidence>
<gene>
    <name evidence="9" type="ORF">HRUBRA_00812</name>
</gene>
<protein>
    <submittedName>
        <fullName evidence="9">Undecaprenyl-phosphate N-acetylglucosaminyl 1-phosphate transferase</fullName>
    </submittedName>
</protein>
<dbReference type="PATRIC" id="fig|1265313.6.peg.807"/>
<evidence type="ECO:0000256" key="1">
    <source>
        <dbReference type="ARBA" id="ARBA00004651"/>
    </source>
</evidence>
<dbReference type="RefSeq" id="WP_035516388.1">
    <property type="nucleotide sequence ID" value="NZ_KN234764.1"/>
</dbReference>
<proteinExistence type="predicted"/>
<sequence length="320" mass="33397">MALVLGAAILTVLLAGAYGVLARSRRWLAEPTGRSSHVTPTPSGAGIALVFALVAALLLGDAAPGPYALPLALGVGLALVGFVDDLRQLPAGLRLALYAAAAVLGTGWVIVGSGLVGLLAWLPLAFAVLAFTNFYNFMDGIDGLAALQCLSAAAAGAWLAAEAGAAPGYLFLCLALAGVHAGFLFHNRPPARLFMGDAGSIPTGFLLAVLAVAGPWREGLSPVCWPLLLALFVSDAGFTLLLRVARGAPLTEAHREHLYQRLARRWGSHGRVDGLFLAVQWAWLTPLAWFAAAEPSLAWLLLGLGYAPILLAMAKYRHLQ</sequence>
<accession>A0A095VUD5</accession>
<organism evidence="9 10">
    <name type="scientific">Pseudohaliea rubra DSM 19751</name>
    <dbReference type="NCBI Taxonomy" id="1265313"/>
    <lineage>
        <taxon>Bacteria</taxon>
        <taxon>Pseudomonadati</taxon>
        <taxon>Pseudomonadota</taxon>
        <taxon>Gammaproteobacteria</taxon>
        <taxon>Cellvibrionales</taxon>
        <taxon>Halieaceae</taxon>
        <taxon>Pseudohaliea</taxon>
    </lineage>
</organism>
<dbReference type="Proteomes" id="UP000029640">
    <property type="component" value="Unassembled WGS sequence"/>
</dbReference>
<evidence type="ECO:0000256" key="6">
    <source>
        <dbReference type="ARBA" id="ARBA00023136"/>
    </source>
</evidence>
<dbReference type="GO" id="GO:0046872">
    <property type="term" value="F:metal ion binding"/>
    <property type="evidence" value="ECO:0007669"/>
    <property type="project" value="UniProtKB-KW"/>
</dbReference>
<feature type="transmembrane region" description="Helical" evidence="8">
    <location>
        <begin position="43"/>
        <end position="60"/>
    </location>
</feature>
<dbReference type="HOGENOM" id="CLU_023982_3_1_6"/>
<evidence type="ECO:0000256" key="4">
    <source>
        <dbReference type="ARBA" id="ARBA00022692"/>
    </source>
</evidence>
<dbReference type="OrthoDB" id="9783652at2"/>
<name>A0A095VUD5_9GAMM</name>
<dbReference type="GO" id="GO:0044038">
    <property type="term" value="P:cell wall macromolecule biosynthetic process"/>
    <property type="evidence" value="ECO:0007669"/>
    <property type="project" value="TreeGrafter"/>
</dbReference>
<feature type="binding site" evidence="7">
    <location>
        <position position="136"/>
    </location>
    <ligand>
        <name>Mg(2+)</name>
        <dbReference type="ChEBI" id="CHEBI:18420"/>
    </ligand>
</feature>
<keyword evidence="2" id="KW-1003">Cell membrane</keyword>
<evidence type="ECO:0000313" key="9">
    <source>
        <dbReference type="EMBL" id="KGE04653.1"/>
    </source>
</evidence>
<feature type="transmembrane region" description="Helical" evidence="8">
    <location>
        <begin position="140"/>
        <end position="160"/>
    </location>
</feature>
<feature type="transmembrane region" description="Helical" evidence="8">
    <location>
        <begin position="274"/>
        <end position="291"/>
    </location>
</feature>
<evidence type="ECO:0000256" key="3">
    <source>
        <dbReference type="ARBA" id="ARBA00022679"/>
    </source>
</evidence>
<keyword evidence="7" id="KW-0460">Magnesium</keyword>
<feature type="transmembrane region" description="Helical" evidence="8">
    <location>
        <begin position="225"/>
        <end position="245"/>
    </location>
</feature>
<dbReference type="GO" id="GO:0016780">
    <property type="term" value="F:phosphotransferase activity, for other substituted phosphate groups"/>
    <property type="evidence" value="ECO:0007669"/>
    <property type="project" value="InterPro"/>
</dbReference>
<dbReference type="EMBL" id="AUVB01000023">
    <property type="protein sequence ID" value="KGE04653.1"/>
    <property type="molecule type" value="Genomic_DNA"/>
</dbReference>
<dbReference type="STRING" id="1265313.HRUBRA_00812"/>
<dbReference type="PANTHER" id="PTHR22926:SF3">
    <property type="entry name" value="UNDECAPRENYL-PHOSPHATE ALPHA-N-ACETYLGLUCOSAMINYL 1-PHOSPHATE TRANSFERASE"/>
    <property type="match status" value="1"/>
</dbReference>
<feature type="transmembrane region" description="Helical" evidence="8">
    <location>
        <begin position="95"/>
        <end position="128"/>
    </location>
</feature>
<reference evidence="9 10" key="1">
    <citation type="journal article" date="2014" name="Genome Announc.">
        <title>Genome Sequence of Gammaproteobacterial Pseudohaliea rubra Type Strain DSM 19751, Isolated from Coastal Seawater of the Mediterranean Sea.</title>
        <authorList>
            <person name="Spring S."/>
            <person name="Fiebig A."/>
            <person name="Riedel T."/>
            <person name="Goker M."/>
            <person name="Klenk H.P."/>
        </authorList>
    </citation>
    <scope>NUCLEOTIDE SEQUENCE [LARGE SCALE GENOMIC DNA]</scope>
    <source>
        <strain evidence="9 10">DSM 19751</strain>
    </source>
</reference>
<dbReference type="Pfam" id="PF00953">
    <property type="entry name" value="Glycos_transf_4"/>
    <property type="match status" value="1"/>
</dbReference>
<keyword evidence="10" id="KW-1185">Reference proteome</keyword>
<comment type="caution">
    <text evidence="9">The sequence shown here is derived from an EMBL/GenBank/DDBJ whole genome shotgun (WGS) entry which is preliminary data.</text>
</comment>
<comment type="subcellular location">
    <subcellularLocation>
        <location evidence="1">Cell membrane</location>
        <topology evidence="1">Multi-pass membrane protein</topology>
    </subcellularLocation>
</comment>
<keyword evidence="4 8" id="KW-0812">Transmembrane</keyword>
<evidence type="ECO:0000256" key="5">
    <source>
        <dbReference type="ARBA" id="ARBA00022989"/>
    </source>
</evidence>
<dbReference type="GO" id="GO:0009103">
    <property type="term" value="P:lipopolysaccharide biosynthetic process"/>
    <property type="evidence" value="ECO:0007669"/>
    <property type="project" value="TreeGrafter"/>
</dbReference>
<feature type="transmembrane region" description="Helical" evidence="8">
    <location>
        <begin position="193"/>
        <end position="213"/>
    </location>
</feature>
<comment type="cofactor">
    <cofactor evidence="7">
        <name>Mg(2+)</name>
        <dbReference type="ChEBI" id="CHEBI:18420"/>
    </cofactor>
</comment>
<feature type="transmembrane region" description="Helical" evidence="8">
    <location>
        <begin position="166"/>
        <end position="186"/>
    </location>
</feature>
<evidence type="ECO:0000256" key="7">
    <source>
        <dbReference type="PIRSR" id="PIRSR600715-1"/>
    </source>
</evidence>
<feature type="transmembrane region" description="Helical" evidence="8">
    <location>
        <begin position="297"/>
        <end position="314"/>
    </location>
</feature>